<evidence type="ECO:0000256" key="8">
    <source>
        <dbReference type="SAM" id="Phobius"/>
    </source>
</evidence>
<dbReference type="Gene3D" id="1.20.1560.10">
    <property type="entry name" value="ABC transporter type 1, transmembrane domain"/>
    <property type="match status" value="1"/>
</dbReference>
<accession>A0A2M7V9X0</accession>
<gene>
    <name evidence="11" type="ORF">COX80_03845</name>
</gene>
<name>A0A2M7V9X0_9BACT</name>
<keyword evidence="2" id="KW-0813">Transport</keyword>
<feature type="transmembrane region" description="Helical" evidence="8">
    <location>
        <begin position="138"/>
        <end position="156"/>
    </location>
</feature>
<dbReference type="InterPro" id="IPR003439">
    <property type="entry name" value="ABC_transporter-like_ATP-bd"/>
</dbReference>
<dbReference type="SUPFAM" id="SSF90123">
    <property type="entry name" value="ABC transporter transmembrane region"/>
    <property type="match status" value="1"/>
</dbReference>
<feature type="domain" description="ABC transporter" evidence="9">
    <location>
        <begin position="340"/>
        <end position="574"/>
    </location>
</feature>
<dbReference type="PROSITE" id="PS50929">
    <property type="entry name" value="ABC_TM1F"/>
    <property type="match status" value="1"/>
</dbReference>
<feature type="transmembrane region" description="Helical" evidence="8">
    <location>
        <begin position="273"/>
        <end position="291"/>
    </location>
</feature>
<dbReference type="InterPro" id="IPR017871">
    <property type="entry name" value="ABC_transporter-like_CS"/>
</dbReference>
<dbReference type="AlphaFoldDB" id="A0A2M7V9X0"/>
<dbReference type="GO" id="GO:0016887">
    <property type="term" value="F:ATP hydrolysis activity"/>
    <property type="evidence" value="ECO:0007669"/>
    <property type="project" value="InterPro"/>
</dbReference>
<evidence type="ECO:0000256" key="1">
    <source>
        <dbReference type="ARBA" id="ARBA00004651"/>
    </source>
</evidence>
<dbReference type="PROSITE" id="PS50893">
    <property type="entry name" value="ABC_TRANSPORTER_2"/>
    <property type="match status" value="1"/>
</dbReference>
<dbReference type="GO" id="GO:0005524">
    <property type="term" value="F:ATP binding"/>
    <property type="evidence" value="ECO:0007669"/>
    <property type="project" value="UniProtKB-KW"/>
</dbReference>
<proteinExistence type="predicted"/>
<dbReference type="Pfam" id="PF00005">
    <property type="entry name" value="ABC_tran"/>
    <property type="match status" value="1"/>
</dbReference>
<protein>
    <recommendedName>
        <fullName evidence="13">ABC transporter ATP-binding protein</fullName>
    </recommendedName>
</protein>
<dbReference type="Proteomes" id="UP000231453">
    <property type="component" value="Unassembled WGS sequence"/>
</dbReference>
<feature type="transmembrane region" description="Helical" evidence="8">
    <location>
        <begin position="162"/>
        <end position="182"/>
    </location>
</feature>
<evidence type="ECO:0000256" key="2">
    <source>
        <dbReference type="ARBA" id="ARBA00022448"/>
    </source>
</evidence>
<evidence type="ECO:0000256" key="6">
    <source>
        <dbReference type="ARBA" id="ARBA00022989"/>
    </source>
</evidence>
<dbReference type="PROSITE" id="PS00211">
    <property type="entry name" value="ABC_TRANSPORTER_1"/>
    <property type="match status" value="1"/>
</dbReference>
<organism evidence="11 12">
    <name type="scientific">Candidatus Magasanikbacteria bacterium CG_4_10_14_0_2_um_filter_33_14</name>
    <dbReference type="NCBI Taxonomy" id="1974636"/>
    <lineage>
        <taxon>Bacteria</taxon>
        <taxon>Candidatus Magasanikiibacteriota</taxon>
    </lineage>
</organism>
<keyword evidence="3 8" id="KW-0812">Transmembrane</keyword>
<comment type="caution">
    <text evidence="11">The sequence shown here is derived from an EMBL/GenBank/DDBJ whole genome shotgun (WGS) entry which is preliminary data.</text>
</comment>
<keyword evidence="7 8" id="KW-0472">Membrane</keyword>
<evidence type="ECO:0000313" key="11">
    <source>
        <dbReference type="EMBL" id="PIZ95689.1"/>
    </source>
</evidence>
<feature type="transmembrane region" description="Helical" evidence="8">
    <location>
        <begin position="243"/>
        <end position="267"/>
    </location>
</feature>
<keyword evidence="5" id="KW-0067">ATP-binding</keyword>
<evidence type="ECO:0000256" key="7">
    <source>
        <dbReference type="ARBA" id="ARBA00023136"/>
    </source>
</evidence>
<sequence length="582" mass="67151">MKYNTKLTFKMYWQQSWKYKWIFMSMFLLLLIGDTFSILAPYWYKKFFDALSSNPDVQILYTTLFIILAIKLLHWFFIRIMAFLYIKFNTDCLKDLNNICFSKVHRHSFSFFNNSFVGSLVKKVGRFLQAFDRISDRIIWDVLPIIVNVTLISVVLFNLNKFFALIIISWIFIFVLTSYFFSKFKLKYDFKRSQLDSKVGAFLADSFTNNINVKLLVGYDRECKDFQQKTEDLRKIRKFSWDIATWFDGAQWMLMIMLEIVMMFYAVKVWQTGILTVGDFILIQSYLIIIFEKFFGFGRVIRDFYESLADAEEMTEVLNMPYDVQDVKNAKTLQVTTGKIEFVDVKFAYNKTRQVIKKMNLVIKPNEKIALVGSSGAGKSTIVKLLLRQHDISSGKILIDGQSITKVTQESLWQNVSLVPQDPILFHRSIMENIRYAKAEATDEEVMEAAKQANAHEFILGLAEGYNTLVGERGIKLSGGERQRVAIARAILKNSPILILDEATSSLDSKSEKLIQGALDNLMKGKTVIIVAHRLSTIMHSDRILVIEQGGIVEQGSHKVLLKKKKGIYSNLWNIQVGGFLS</sequence>
<dbReference type="InterPro" id="IPR011527">
    <property type="entry name" value="ABC1_TM_dom"/>
</dbReference>
<keyword evidence="6 8" id="KW-1133">Transmembrane helix</keyword>
<dbReference type="InterPro" id="IPR027417">
    <property type="entry name" value="P-loop_NTPase"/>
</dbReference>
<feature type="transmembrane region" description="Helical" evidence="8">
    <location>
        <begin position="21"/>
        <end position="44"/>
    </location>
</feature>
<evidence type="ECO:0000256" key="4">
    <source>
        <dbReference type="ARBA" id="ARBA00022741"/>
    </source>
</evidence>
<evidence type="ECO:0008006" key="13">
    <source>
        <dbReference type="Google" id="ProtNLM"/>
    </source>
</evidence>
<evidence type="ECO:0000259" key="9">
    <source>
        <dbReference type="PROSITE" id="PS50893"/>
    </source>
</evidence>
<evidence type="ECO:0000259" key="10">
    <source>
        <dbReference type="PROSITE" id="PS50929"/>
    </source>
</evidence>
<keyword evidence="4" id="KW-0547">Nucleotide-binding</keyword>
<feature type="transmembrane region" description="Helical" evidence="8">
    <location>
        <begin position="64"/>
        <end position="86"/>
    </location>
</feature>
<dbReference type="InterPro" id="IPR036640">
    <property type="entry name" value="ABC1_TM_sf"/>
</dbReference>
<dbReference type="GO" id="GO:0005886">
    <property type="term" value="C:plasma membrane"/>
    <property type="evidence" value="ECO:0007669"/>
    <property type="project" value="UniProtKB-SubCell"/>
</dbReference>
<dbReference type="EMBL" id="PFPL01000047">
    <property type="protein sequence ID" value="PIZ95689.1"/>
    <property type="molecule type" value="Genomic_DNA"/>
</dbReference>
<comment type="subcellular location">
    <subcellularLocation>
        <location evidence="1">Cell membrane</location>
        <topology evidence="1">Multi-pass membrane protein</topology>
    </subcellularLocation>
</comment>
<dbReference type="GO" id="GO:0140359">
    <property type="term" value="F:ABC-type transporter activity"/>
    <property type="evidence" value="ECO:0007669"/>
    <property type="project" value="InterPro"/>
</dbReference>
<dbReference type="SUPFAM" id="SSF52540">
    <property type="entry name" value="P-loop containing nucleoside triphosphate hydrolases"/>
    <property type="match status" value="1"/>
</dbReference>
<dbReference type="Gene3D" id="3.40.50.300">
    <property type="entry name" value="P-loop containing nucleotide triphosphate hydrolases"/>
    <property type="match status" value="1"/>
</dbReference>
<dbReference type="PANTHER" id="PTHR24221">
    <property type="entry name" value="ATP-BINDING CASSETTE SUB-FAMILY B"/>
    <property type="match status" value="1"/>
</dbReference>
<dbReference type="SMART" id="SM00382">
    <property type="entry name" value="AAA"/>
    <property type="match status" value="1"/>
</dbReference>
<evidence type="ECO:0000256" key="3">
    <source>
        <dbReference type="ARBA" id="ARBA00022692"/>
    </source>
</evidence>
<dbReference type="InterPro" id="IPR003593">
    <property type="entry name" value="AAA+_ATPase"/>
</dbReference>
<dbReference type="FunFam" id="3.40.50.300:FF:000287">
    <property type="entry name" value="Multidrug ABC transporter ATP-binding protein"/>
    <property type="match status" value="1"/>
</dbReference>
<evidence type="ECO:0000313" key="12">
    <source>
        <dbReference type="Proteomes" id="UP000231453"/>
    </source>
</evidence>
<reference evidence="12" key="1">
    <citation type="submission" date="2017-09" db="EMBL/GenBank/DDBJ databases">
        <title>Depth-based differentiation of microbial function through sediment-hosted aquifers and enrichment of novel symbionts in the deep terrestrial subsurface.</title>
        <authorList>
            <person name="Probst A.J."/>
            <person name="Ladd B."/>
            <person name="Jarett J.K."/>
            <person name="Geller-Mcgrath D.E."/>
            <person name="Sieber C.M.K."/>
            <person name="Emerson J.B."/>
            <person name="Anantharaman K."/>
            <person name="Thomas B.C."/>
            <person name="Malmstrom R."/>
            <person name="Stieglmeier M."/>
            <person name="Klingl A."/>
            <person name="Woyke T."/>
            <person name="Ryan C.M."/>
            <person name="Banfield J.F."/>
        </authorList>
    </citation>
    <scope>NUCLEOTIDE SEQUENCE [LARGE SCALE GENOMIC DNA]</scope>
</reference>
<dbReference type="PANTHER" id="PTHR24221:SF654">
    <property type="entry name" value="ATP-BINDING CASSETTE SUB-FAMILY B MEMBER 6"/>
    <property type="match status" value="1"/>
</dbReference>
<evidence type="ECO:0000256" key="5">
    <source>
        <dbReference type="ARBA" id="ARBA00022840"/>
    </source>
</evidence>
<dbReference type="InterPro" id="IPR039421">
    <property type="entry name" value="Type_1_exporter"/>
</dbReference>
<dbReference type="Pfam" id="PF00664">
    <property type="entry name" value="ABC_membrane"/>
    <property type="match status" value="1"/>
</dbReference>
<dbReference type="GO" id="GO:0034040">
    <property type="term" value="F:ATPase-coupled lipid transmembrane transporter activity"/>
    <property type="evidence" value="ECO:0007669"/>
    <property type="project" value="TreeGrafter"/>
</dbReference>
<feature type="domain" description="ABC transmembrane type-1" evidence="10">
    <location>
        <begin position="26"/>
        <end position="306"/>
    </location>
</feature>